<dbReference type="AlphaFoldDB" id="A0A8H6E0K7"/>
<proteinExistence type="predicted"/>
<evidence type="ECO:0000313" key="2">
    <source>
        <dbReference type="Proteomes" id="UP000541154"/>
    </source>
</evidence>
<gene>
    <name evidence="1" type="ORF">ETB97_010677</name>
</gene>
<evidence type="ECO:0000313" key="1">
    <source>
        <dbReference type="EMBL" id="KAF5854912.1"/>
    </source>
</evidence>
<dbReference type="EMBL" id="SPNV01000596">
    <property type="protein sequence ID" value="KAF5854912.1"/>
    <property type="molecule type" value="Genomic_DNA"/>
</dbReference>
<dbReference type="Proteomes" id="UP000541154">
    <property type="component" value="Unassembled WGS sequence"/>
</dbReference>
<keyword evidence="2" id="KW-1185">Reference proteome</keyword>
<reference evidence="1 2" key="1">
    <citation type="submission" date="2019-04" db="EMBL/GenBank/DDBJ databases">
        <title>Aspergillus burnettii sp. nov., novel species from soil in southeast Queensland.</title>
        <authorList>
            <person name="Gilchrist C.L.M."/>
            <person name="Pitt J.I."/>
            <person name="Lange L."/>
            <person name="Lacey H.J."/>
            <person name="Vuong D."/>
            <person name="Midgley D.J."/>
            <person name="Greenfield P."/>
            <person name="Bradbury M."/>
            <person name="Lacey E."/>
            <person name="Busk P.K."/>
            <person name="Pilgaard B."/>
            <person name="Chooi Y.H."/>
            <person name="Piggott A.M."/>
        </authorList>
    </citation>
    <scope>NUCLEOTIDE SEQUENCE [LARGE SCALE GENOMIC DNA]</scope>
    <source>
        <strain evidence="1 2">FRR 5400</strain>
    </source>
</reference>
<accession>A0A8H6E0K7</accession>
<sequence>MARPTQCEERENRRISLVETGNDINEEGLRVFNREQFFEHCANQPEALYVGLHAFILELVDREKANLDHIESLKEELNASPTQKEQVSELCEERDHLRDERDRFRDVVANLAVNAGANSRQGSAQPPENCRSEKIPDFSILEDGKKPKFEDWLVEMRNKLDGNADRYNTEVMRRVYVVSRTTGLARQILNPRLRDDTVNPYDTVQEMFNDLIHAFCNSHCQQEAQAKLRNLCMKIGEDFHEFLAEFLYLAGDAELSRS</sequence>
<organism evidence="1 2">
    <name type="scientific">Petromyces alliaceus</name>
    <name type="common">Aspergillus alliaceus</name>
    <dbReference type="NCBI Taxonomy" id="209559"/>
    <lineage>
        <taxon>Eukaryota</taxon>
        <taxon>Fungi</taxon>
        <taxon>Dikarya</taxon>
        <taxon>Ascomycota</taxon>
        <taxon>Pezizomycotina</taxon>
        <taxon>Eurotiomycetes</taxon>
        <taxon>Eurotiomycetidae</taxon>
        <taxon>Eurotiales</taxon>
        <taxon>Aspergillaceae</taxon>
        <taxon>Aspergillus</taxon>
        <taxon>Aspergillus subgen. Circumdati</taxon>
    </lineage>
</organism>
<name>A0A8H6E0K7_PETAA</name>
<protein>
    <submittedName>
        <fullName evidence="1">Uncharacterized protein</fullName>
    </submittedName>
</protein>
<comment type="caution">
    <text evidence="1">The sequence shown here is derived from an EMBL/GenBank/DDBJ whole genome shotgun (WGS) entry which is preliminary data.</text>
</comment>